<reference evidence="12" key="1">
    <citation type="journal article" date="2014" name="Int. J. Syst. Evol. Microbiol.">
        <title>Complete genome sequence of Corynebacterium casei LMG S-19264T (=DSM 44701T), isolated from a smear-ripened cheese.</title>
        <authorList>
            <consortium name="US DOE Joint Genome Institute (JGI-PGF)"/>
            <person name="Walter F."/>
            <person name="Albersmeier A."/>
            <person name="Kalinowski J."/>
            <person name="Ruckert C."/>
        </authorList>
    </citation>
    <scope>NUCLEOTIDE SEQUENCE</scope>
    <source>
        <strain evidence="12">JCM 4633</strain>
    </source>
</reference>
<keyword evidence="4" id="KW-0378">Hydrolase</keyword>
<dbReference type="AlphaFoldDB" id="A0A918TJ71"/>
<dbReference type="Proteomes" id="UP000646244">
    <property type="component" value="Unassembled WGS sequence"/>
</dbReference>
<keyword evidence="9" id="KW-0732">Signal</keyword>
<dbReference type="InterPro" id="IPR050728">
    <property type="entry name" value="Zinc_Metalloprotease_M4"/>
</dbReference>
<dbReference type="Gene3D" id="3.10.170.10">
    <property type="match status" value="1"/>
</dbReference>
<feature type="active site" evidence="7">
    <location>
        <position position="446"/>
    </location>
</feature>
<evidence type="ECO:0000256" key="5">
    <source>
        <dbReference type="ARBA" id="ARBA00022833"/>
    </source>
</evidence>
<evidence type="ECO:0000259" key="11">
    <source>
        <dbReference type="Pfam" id="PF02868"/>
    </source>
</evidence>
<feature type="domain" description="Peptidase M4" evidence="10">
    <location>
        <begin position="292"/>
        <end position="453"/>
    </location>
</feature>
<evidence type="ECO:0000256" key="8">
    <source>
        <dbReference type="SAM" id="MobiDB-lite"/>
    </source>
</evidence>
<dbReference type="SUPFAM" id="SSF55486">
    <property type="entry name" value="Metalloproteases ('zincins'), catalytic domain"/>
    <property type="match status" value="1"/>
</dbReference>
<evidence type="ECO:0000256" key="1">
    <source>
        <dbReference type="ARBA" id="ARBA00009388"/>
    </source>
</evidence>
<evidence type="ECO:0008006" key="14">
    <source>
        <dbReference type="Google" id="ProtNLM"/>
    </source>
</evidence>
<evidence type="ECO:0000259" key="10">
    <source>
        <dbReference type="Pfam" id="PF01447"/>
    </source>
</evidence>
<feature type="signal peptide" evidence="9">
    <location>
        <begin position="1"/>
        <end position="40"/>
    </location>
</feature>
<comment type="caution">
    <text evidence="12">The sequence shown here is derived from an EMBL/GenBank/DDBJ whole genome shotgun (WGS) entry which is preliminary data.</text>
</comment>
<dbReference type="CDD" id="cd09597">
    <property type="entry name" value="M4_TLP"/>
    <property type="match status" value="1"/>
</dbReference>
<dbReference type="Pfam" id="PF02868">
    <property type="entry name" value="Peptidase_M4_C"/>
    <property type="match status" value="1"/>
</dbReference>
<feature type="region of interest" description="Disordered" evidence="8">
    <location>
        <begin position="265"/>
        <end position="294"/>
    </location>
</feature>
<evidence type="ECO:0000256" key="3">
    <source>
        <dbReference type="ARBA" id="ARBA00022723"/>
    </source>
</evidence>
<dbReference type="PRINTS" id="PR00730">
    <property type="entry name" value="THERMOLYSIN"/>
</dbReference>
<evidence type="ECO:0000256" key="2">
    <source>
        <dbReference type="ARBA" id="ARBA00022670"/>
    </source>
</evidence>
<feature type="domain" description="Peptidase M4 C-terminal" evidence="11">
    <location>
        <begin position="456"/>
        <end position="610"/>
    </location>
</feature>
<protein>
    <recommendedName>
        <fullName evidence="14">Peptidase M4 family protein</fullName>
    </recommendedName>
</protein>
<evidence type="ECO:0000256" key="6">
    <source>
        <dbReference type="ARBA" id="ARBA00023049"/>
    </source>
</evidence>
<dbReference type="InterPro" id="IPR023612">
    <property type="entry name" value="Peptidase_M4"/>
</dbReference>
<evidence type="ECO:0000313" key="12">
    <source>
        <dbReference type="EMBL" id="GHC48169.1"/>
    </source>
</evidence>
<feature type="chain" id="PRO_5037915698" description="Peptidase M4 family protein" evidence="9">
    <location>
        <begin position="41"/>
        <end position="948"/>
    </location>
</feature>
<dbReference type="GO" id="GO:0006508">
    <property type="term" value="P:proteolysis"/>
    <property type="evidence" value="ECO:0007669"/>
    <property type="project" value="UniProtKB-KW"/>
</dbReference>
<dbReference type="InterPro" id="IPR027268">
    <property type="entry name" value="Peptidase_M4/M1_CTD_sf"/>
</dbReference>
<feature type="active site" description="Proton donor" evidence="7">
    <location>
        <position position="537"/>
    </location>
</feature>
<keyword evidence="6" id="KW-0482">Metalloprotease</keyword>
<dbReference type="PANTHER" id="PTHR33794:SF1">
    <property type="entry name" value="BACILLOLYSIN"/>
    <property type="match status" value="1"/>
</dbReference>
<dbReference type="EMBL" id="BMVB01000007">
    <property type="protein sequence ID" value="GHC48169.1"/>
    <property type="molecule type" value="Genomic_DNA"/>
</dbReference>
<dbReference type="PANTHER" id="PTHR33794">
    <property type="entry name" value="BACILLOLYSIN"/>
    <property type="match status" value="1"/>
</dbReference>
<organism evidence="12 13">
    <name type="scientific">Streptomyces cinnamoneus</name>
    <name type="common">Streptoverticillium cinnamoneum</name>
    <dbReference type="NCBI Taxonomy" id="53446"/>
    <lineage>
        <taxon>Bacteria</taxon>
        <taxon>Bacillati</taxon>
        <taxon>Actinomycetota</taxon>
        <taxon>Actinomycetes</taxon>
        <taxon>Kitasatosporales</taxon>
        <taxon>Streptomycetaceae</taxon>
        <taxon>Streptomyces</taxon>
        <taxon>Streptomyces cinnamoneus group</taxon>
    </lineage>
</organism>
<evidence type="ECO:0000313" key="13">
    <source>
        <dbReference type="Proteomes" id="UP000646244"/>
    </source>
</evidence>
<keyword evidence="5" id="KW-0862">Zinc</keyword>
<dbReference type="InterPro" id="IPR013856">
    <property type="entry name" value="Peptidase_M4_domain"/>
</dbReference>
<dbReference type="RefSeq" id="WP_229844756.1">
    <property type="nucleotide sequence ID" value="NZ_BMVB01000007.1"/>
</dbReference>
<dbReference type="InterPro" id="IPR001570">
    <property type="entry name" value="Peptidase_M4_C_domain"/>
</dbReference>
<dbReference type="Gene3D" id="1.10.390.10">
    <property type="entry name" value="Neutral Protease Domain 2"/>
    <property type="match status" value="1"/>
</dbReference>
<keyword evidence="3" id="KW-0479">Metal-binding</keyword>
<dbReference type="Pfam" id="PF01447">
    <property type="entry name" value="Peptidase_M4"/>
    <property type="match status" value="1"/>
</dbReference>
<name>A0A918TJ71_STRCJ</name>
<reference evidence="12" key="2">
    <citation type="submission" date="2020-09" db="EMBL/GenBank/DDBJ databases">
        <authorList>
            <person name="Sun Q."/>
            <person name="Ohkuma M."/>
        </authorList>
    </citation>
    <scope>NUCLEOTIDE SEQUENCE</scope>
    <source>
        <strain evidence="12">JCM 4633</strain>
    </source>
</reference>
<evidence type="ECO:0000256" key="4">
    <source>
        <dbReference type="ARBA" id="ARBA00022801"/>
    </source>
</evidence>
<dbReference type="GO" id="GO:0004222">
    <property type="term" value="F:metalloendopeptidase activity"/>
    <property type="evidence" value="ECO:0007669"/>
    <property type="project" value="InterPro"/>
</dbReference>
<sequence>MRKPRARSGRSTAKSGIAGAAALLGAAALVVSAVPAQATAAQKANDPAEVIPGKGTSTPSLVDGIREGVKASGSPADAARGHLADKKGRYRIADPGRDLAPVQTVTSGRTETVRLQQKHRGLDVLGGQYVVRMEKKDGKRVVTGTSGKYFTALKTDTKAEVGEERAVQRAVAATLARLGGKKLGKGDVPAARGGKSKAAASLSGTARGLVVLPRGAGVLTHHVTVRGSDPATGQPVLQEVYIDAKAGYPVLQYSGIKTFGAARQAAPGGSPAKETGGGKAPAAGDRHPGVAGSGVKYDGTTVELGLYFDTARGEYVMRDSSRMWDSSKNVISTWDARGKDVMESSGRWPEGIKEFGSKGPQFDKEATEAGAVDAHWAAGKVYDYYKKVHGRDSLDGRGTAVDSLVGVTYLGMPYVNANWDGTKMVYGSGDEEYKTLSADLDVVGHEMTHGVVENSANLVYAGQSGALNEAVADYFGNAIAVDAAGISMDDPDAGLLGGDLCRTKSRRACALRDLNDGATTSKNFLGVSFGSDNGGVHLNSTIFSGALWDIREDLGRTLADKIAYKALTEYMTPLDGFTEGRNAVVAAAKALGLSAKDLNTVTRSFNAHGIVPDWEQALGVDTDLLMGRLNTAATGVGAGGGWWATSKSNDDGTEAYSVYAGRTDGKGSPKPMSPNDGRYHVEPATDGKTVVWLAYGPTGTDVLSRPLAGGPVRKLYGTTDDIRGLGVEGAVVVFEVMDSLGGRHASYLRAGDKQPTWVDERREDTATARPSLKGGRIAYAKSYLEGDTYRTGVEVLDLGSGQKKLMTQLGAPEGIGATAVTGKHVYWLADEVVDDGQVAVRRANLDGTGTTDISKEKGDGALFASSLTASDEAVTVTAQLPDTAYRNETTAKLWQFGTDAAPARVRVSCNRGEQDSAAAAGGKQVVWIDGTTGYTDLVTRTRPAGRCG</sequence>
<dbReference type="GO" id="GO:0046872">
    <property type="term" value="F:metal ion binding"/>
    <property type="evidence" value="ECO:0007669"/>
    <property type="project" value="UniProtKB-KW"/>
</dbReference>
<evidence type="ECO:0000256" key="9">
    <source>
        <dbReference type="SAM" id="SignalP"/>
    </source>
</evidence>
<gene>
    <name evidence="12" type="ORF">GCM10010507_24600</name>
</gene>
<evidence type="ECO:0000256" key="7">
    <source>
        <dbReference type="PIRSR" id="PIRSR623612-1"/>
    </source>
</evidence>
<accession>A0A918TJ71</accession>
<feature type="region of interest" description="Disordered" evidence="8">
    <location>
        <begin position="42"/>
        <end position="61"/>
    </location>
</feature>
<keyword evidence="2" id="KW-0645">Protease</keyword>
<comment type="similarity">
    <text evidence="1">Belongs to the peptidase M4 family.</text>
</comment>
<proteinExistence type="inferred from homology"/>